<organism evidence="3 4">
    <name type="scientific">Phreatobacter stygius</name>
    <dbReference type="NCBI Taxonomy" id="1940610"/>
    <lineage>
        <taxon>Bacteria</taxon>
        <taxon>Pseudomonadati</taxon>
        <taxon>Pseudomonadota</taxon>
        <taxon>Alphaproteobacteria</taxon>
        <taxon>Hyphomicrobiales</taxon>
        <taxon>Phreatobacteraceae</taxon>
        <taxon>Phreatobacter</taxon>
    </lineage>
</organism>
<keyword evidence="1 3" id="KW-0808">Transferase</keyword>
<dbReference type="AlphaFoldDB" id="A0A4D7BHY1"/>
<evidence type="ECO:0000313" key="4">
    <source>
        <dbReference type="Proteomes" id="UP000298781"/>
    </source>
</evidence>
<keyword evidence="4" id="KW-1185">Reference proteome</keyword>
<dbReference type="CDD" id="cd02440">
    <property type="entry name" value="AdoMet_MTases"/>
    <property type="match status" value="1"/>
</dbReference>
<dbReference type="GO" id="GO:0008168">
    <property type="term" value="F:methyltransferase activity"/>
    <property type="evidence" value="ECO:0007669"/>
    <property type="project" value="UniProtKB-KW"/>
</dbReference>
<dbReference type="SUPFAM" id="SSF53335">
    <property type="entry name" value="S-adenosyl-L-methionine-dependent methyltransferases"/>
    <property type="match status" value="1"/>
</dbReference>
<dbReference type="InterPro" id="IPR029063">
    <property type="entry name" value="SAM-dependent_MTases_sf"/>
</dbReference>
<dbReference type="OrthoDB" id="9808140at2"/>
<evidence type="ECO:0000256" key="1">
    <source>
        <dbReference type="ARBA" id="ARBA00022679"/>
    </source>
</evidence>
<gene>
    <name evidence="3" type="ORF">E8M01_18645</name>
</gene>
<reference evidence="3 4" key="1">
    <citation type="submission" date="2019-04" db="EMBL/GenBank/DDBJ databases">
        <title>Phreatobacter aquaticus sp. nov.</title>
        <authorList>
            <person name="Choi A."/>
        </authorList>
    </citation>
    <scope>NUCLEOTIDE SEQUENCE [LARGE SCALE GENOMIC DNA]</scope>
    <source>
        <strain evidence="3 4">KCTC 52518</strain>
    </source>
</reference>
<dbReference type="PANTHER" id="PTHR43861">
    <property type="entry name" value="TRANS-ACONITATE 2-METHYLTRANSFERASE-RELATED"/>
    <property type="match status" value="1"/>
</dbReference>
<dbReference type="EMBL" id="CP039690">
    <property type="protein sequence ID" value="QCI69308.1"/>
    <property type="molecule type" value="Genomic_DNA"/>
</dbReference>
<protein>
    <submittedName>
        <fullName evidence="3">Class I SAM-dependent methyltransferase</fullName>
    </submittedName>
</protein>
<evidence type="ECO:0000259" key="2">
    <source>
        <dbReference type="Pfam" id="PF13649"/>
    </source>
</evidence>
<proteinExistence type="predicted"/>
<dbReference type="KEGG" id="pstg:E8M01_18645"/>
<evidence type="ECO:0000313" key="3">
    <source>
        <dbReference type="EMBL" id="QCI69308.1"/>
    </source>
</evidence>
<sequence>MPDRDWWAALWPDPEATLRRLGVRPDMSVLDLCCGDGYFTAPLAKIVGGRIDALDLDPAMIERAKAEAARQGVSIRRWICADARDVAGLVAEPVDYVLMANTFHGVPDQPGLAQAVKAVLKPSGLFVVVNWHPQAREQTTVLGQPRGPKTAMRMSPETLGAVIEPVGFRAVRLVDLPPYHYGAVFERPA</sequence>
<feature type="domain" description="Methyltransferase" evidence="2">
    <location>
        <begin position="29"/>
        <end position="124"/>
    </location>
</feature>
<dbReference type="Gene3D" id="3.40.50.150">
    <property type="entry name" value="Vaccinia Virus protein VP39"/>
    <property type="match status" value="1"/>
</dbReference>
<accession>A0A4D7BHY1</accession>
<dbReference type="RefSeq" id="WP_136964714.1">
    <property type="nucleotide sequence ID" value="NZ_CP039690.1"/>
</dbReference>
<dbReference type="Proteomes" id="UP000298781">
    <property type="component" value="Chromosome"/>
</dbReference>
<dbReference type="InterPro" id="IPR041698">
    <property type="entry name" value="Methyltransf_25"/>
</dbReference>
<dbReference type="Pfam" id="PF13649">
    <property type="entry name" value="Methyltransf_25"/>
    <property type="match status" value="1"/>
</dbReference>
<name>A0A4D7BHY1_9HYPH</name>
<keyword evidence="3" id="KW-0489">Methyltransferase</keyword>
<dbReference type="GO" id="GO:0032259">
    <property type="term" value="P:methylation"/>
    <property type="evidence" value="ECO:0007669"/>
    <property type="project" value="UniProtKB-KW"/>
</dbReference>